<dbReference type="Pfam" id="PF13403">
    <property type="entry name" value="Hint_2"/>
    <property type="match status" value="1"/>
</dbReference>
<evidence type="ECO:0000313" key="2">
    <source>
        <dbReference type="EMBL" id="SLN67498.1"/>
    </source>
</evidence>
<dbReference type="Proteomes" id="UP000193862">
    <property type="component" value="Unassembled WGS sequence"/>
</dbReference>
<dbReference type="AlphaFoldDB" id="A0A1Y5TQN7"/>
<reference evidence="2 3" key="1">
    <citation type="submission" date="2017-03" db="EMBL/GenBank/DDBJ databases">
        <authorList>
            <person name="Afonso C.L."/>
            <person name="Miller P.J."/>
            <person name="Scott M.A."/>
            <person name="Spackman E."/>
            <person name="Goraichik I."/>
            <person name="Dimitrov K.M."/>
            <person name="Suarez D.L."/>
            <person name="Swayne D.E."/>
        </authorList>
    </citation>
    <scope>NUCLEOTIDE SEQUENCE [LARGE SCALE GENOMIC DNA]</scope>
    <source>
        <strain evidence="2 3">CECT 8620</strain>
    </source>
</reference>
<dbReference type="RefSeq" id="WP_159453267.1">
    <property type="nucleotide sequence ID" value="NZ_FWFS01000013.1"/>
</dbReference>
<dbReference type="SUPFAM" id="SSF51294">
    <property type="entry name" value="Hedgehog/intein (Hint) domain"/>
    <property type="match status" value="1"/>
</dbReference>
<gene>
    <name evidence="2" type="ORF">AQS8620_03154</name>
</gene>
<dbReference type="OrthoDB" id="7685535at2"/>
<name>A0A1Y5TQN7_9RHOB</name>
<protein>
    <recommendedName>
        <fullName evidence="1">Hedgehog/Intein (Hint) domain-containing protein</fullName>
    </recommendedName>
</protein>
<dbReference type="InterPro" id="IPR036844">
    <property type="entry name" value="Hint_dom_sf"/>
</dbReference>
<evidence type="ECO:0000313" key="3">
    <source>
        <dbReference type="Proteomes" id="UP000193862"/>
    </source>
</evidence>
<proteinExistence type="predicted"/>
<accession>A0A1Y5TQN7</accession>
<feature type="domain" description="Hedgehog/Intein (Hint)" evidence="1">
    <location>
        <begin position="38"/>
        <end position="169"/>
    </location>
</feature>
<sequence>MFTLRAQRKSEMTRKSCEASGAWDGGFSTLMAPQATGLIAGTRVATTMGWRGVESLAVGDAVMTFDNGLQIVRGVARSFVWLEVQELPRALYPILIPAGAIGNSHDVRVLPEQPVMVESDSAEEVFGDPFALVPAAALEGFNGIERVIPRKPIEVVTLTFARDEVVFAEAGALFFCPAQAGDLWGAPEESSYTQLGLEQARLLVDCMSAETCAQCYVPAGTPDAAFIRAA</sequence>
<dbReference type="EMBL" id="FWFS01000013">
    <property type="protein sequence ID" value="SLN67498.1"/>
    <property type="molecule type" value="Genomic_DNA"/>
</dbReference>
<organism evidence="2 3">
    <name type="scientific">Aquimixticola soesokkakensis</name>
    <dbReference type="NCBI Taxonomy" id="1519096"/>
    <lineage>
        <taxon>Bacteria</taxon>
        <taxon>Pseudomonadati</taxon>
        <taxon>Pseudomonadota</taxon>
        <taxon>Alphaproteobacteria</taxon>
        <taxon>Rhodobacterales</taxon>
        <taxon>Paracoccaceae</taxon>
        <taxon>Aquimixticola</taxon>
    </lineage>
</organism>
<dbReference type="InterPro" id="IPR028992">
    <property type="entry name" value="Hedgehog/Intein_dom"/>
</dbReference>
<keyword evidence="3" id="KW-1185">Reference proteome</keyword>
<evidence type="ECO:0000259" key="1">
    <source>
        <dbReference type="Pfam" id="PF13403"/>
    </source>
</evidence>